<evidence type="ECO:0000313" key="2">
    <source>
        <dbReference type="EMBL" id="HJB28912.1"/>
    </source>
</evidence>
<protein>
    <submittedName>
        <fullName evidence="2">Sigma-E processing peptidase SpoIIGA</fullName>
    </submittedName>
</protein>
<feature type="transmembrane region" description="Helical" evidence="1">
    <location>
        <begin position="6"/>
        <end position="26"/>
    </location>
</feature>
<dbReference type="AlphaFoldDB" id="A0A9D2LT33"/>
<proteinExistence type="predicted"/>
<dbReference type="Pfam" id="PF03419">
    <property type="entry name" value="Peptidase_U4"/>
    <property type="match status" value="1"/>
</dbReference>
<dbReference type="GO" id="GO:0004190">
    <property type="term" value="F:aspartic-type endopeptidase activity"/>
    <property type="evidence" value="ECO:0007669"/>
    <property type="project" value="InterPro"/>
</dbReference>
<sequence length="282" mass="31544">MYYEVYIDVVFVTNLLMDYILLRLVGMLLRYRGSRLKTILAALLGAFFSCALLFLDMEKNRLIISFLHCGCGVGMLRIAFGLKKGSLLAKGILALYLTAFLCGGFWGALMTDQDLTGKVFLFFAAGTYFGITALISFTDSFRTRRKNIYPVTLSYQGKVQSAYGFYDTGNMLNDPVSGEPVSIVKPECLEALLPEELKDKLKHLKEDPGEIKSTDLMGLSPHYLSYKTVGQEGVLLAVRLDDLCIHTPREVVHVNRPVFALSDRPSTLGNEYKVLLNSRLLH</sequence>
<dbReference type="GO" id="GO:0030436">
    <property type="term" value="P:asexual sporulation"/>
    <property type="evidence" value="ECO:0007669"/>
    <property type="project" value="InterPro"/>
</dbReference>
<feature type="transmembrane region" description="Helical" evidence="1">
    <location>
        <begin position="38"/>
        <end position="55"/>
    </location>
</feature>
<organism evidence="2 3">
    <name type="scientific">Candidatus Blautia faecavium</name>
    <dbReference type="NCBI Taxonomy" id="2838487"/>
    <lineage>
        <taxon>Bacteria</taxon>
        <taxon>Bacillati</taxon>
        <taxon>Bacillota</taxon>
        <taxon>Clostridia</taxon>
        <taxon>Lachnospirales</taxon>
        <taxon>Lachnospiraceae</taxon>
        <taxon>Blautia</taxon>
    </lineage>
</organism>
<reference evidence="2" key="1">
    <citation type="journal article" date="2021" name="PeerJ">
        <title>Extensive microbial diversity within the chicken gut microbiome revealed by metagenomics and culture.</title>
        <authorList>
            <person name="Gilroy R."/>
            <person name="Ravi A."/>
            <person name="Getino M."/>
            <person name="Pursley I."/>
            <person name="Horton D.L."/>
            <person name="Alikhan N.F."/>
            <person name="Baker D."/>
            <person name="Gharbi K."/>
            <person name="Hall N."/>
            <person name="Watson M."/>
            <person name="Adriaenssens E.M."/>
            <person name="Foster-Nyarko E."/>
            <person name="Jarju S."/>
            <person name="Secka A."/>
            <person name="Antonio M."/>
            <person name="Oren A."/>
            <person name="Chaudhuri R.R."/>
            <person name="La Ragione R."/>
            <person name="Hildebrand F."/>
            <person name="Pallen M.J."/>
        </authorList>
    </citation>
    <scope>NUCLEOTIDE SEQUENCE</scope>
    <source>
        <strain evidence="2">ChiSjej1B19-5720</strain>
    </source>
</reference>
<keyword evidence="1" id="KW-0472">Membrane</keyword>
<accession>A0A9D2LT33</accession>
<name>A0A9D2LT33_9FIRM</name>
<dbReference type="InterPro" id="IPR005081">
    <property type="entry name" value="SpoIIGA"/>
</dbReference>
<evidence type="ECO:0000256" key="1">
    <source>
        <dbReference type="SAM" id="Phobius"/>
    </source>
</evidence>
<keyword evidence="1" id="KW-1133">Transmembrane helix</keyword>
<feature type="transmembrane region" description="Helical" evidence="1">
    <location>
        <begin position="61"/>
        <end position="80"/>
    </location>
</feature>
<dbReference type="Proteomes" id="UP000823842">
    <property type="component" value="Unassembled WGS sequence"/>
</dbReference>
<feature type="transmembrane region" description="Helical" evidence="1">
    <location>
        <begin position="119"/>
        <end position="137"/>
    </location>
</feature>
<feature type="transmembrane region" description="Helical" evidence="1">
    <location>
        <begin position="87"/>
        <end position="107"/>
    </location>
</feature>
<reference evidence="2" key="2">
    <citation type="submission" date="2021-04" db="EMBL/GenBank/DDBJ databases">
        <authorList>
            <person name="Gilroy R."/>
        </authorList>
    </citation>
    <scope>NUCLEOTIDE SEQUENCE</scope>
    <source>
        <strain evidence="2">ChiSjej1B19-5720</strain>
    </source>
</reference>
<dbReference type="EMBL" id="DWYZ01000167">
    <property type="protein sequence ID" value="HJB28912.1"/>
    <property type="molecule type" value="Genomic_DNA"/>
</dbReference>
<evidence type="ECO:0000313" key="3">
    <source>
        <dbReference type="Proteomes" id="UP000823842"/>
    </source>
</evidence>
<dbReference type="GO" id="GO:0006508">
    <property type="term" value="P:proteolysis"/>
    <property type="evidence" value="ECO:0007669"/>
    <property type="project" value="InterPro"/>
</dbReference>
<gene>
    <name evidence="2" type="ORF">IAA06_08980</name>
</gene>
<comment type="caution">
    <text evidence="2">The sequence shown here is derived from an EMBL/GenBank/DDBJ whole genome shotgun (WGS) entry which is preliminary data.</text>
</comment>
<keyword evidence="1" id="KW-0812">Transmembrane</keyword>